<evidence type="ECO:0000313" key="2">
    <source>
        <dbReference type="EMBL" id="QKX52907.1"/>
    </source>
</evidence>
<dbReference type="RefSeq" id="WP_176295231.1">
    <property type="nucleotide sequence ID" value="NZ_CP051179.1"/>
</dbReference>
<dbReference type="Proteomes" id="UP000509222">
    <property type="component" value="Plasmid unnamed2"/>
</dbReference>
<name>A0A518XRV8_9BACL</name>
<dbReference type="EMBL" id="CP051179">
    <property type="protein sequence ID" value="QKX52907.1"/>
    <property type="molecule type" value="Genomic_DNA"/>
</dbReference>
<keyword evidence="3" id="KW-1185">Reference proteome</keyword>
<evidence type="ECO:0008006" key="4">
    <source>
        <dbReference type="Google" id="ProtNLM"/>
    </source>
</evidence>
<geneLocation type="plasmid" evidence="2 3">
    <name>unnamed2</name>
</geneLocation>
<gene>
    <name evidence="1" type="ORF">HF394_19440</name>
    <name evidence="2" type="ORF">HF394_19975</name>
</gene>
<reference evidence="2 3" key="1">
    <citation type="submission" date="2020-04" db="EMBL/GenBank/DDBJ databases">
        <authorList>
            <person name="Pajer P."/>
            <person name="Broz P."/>
        </authorList>
    </citation>
    <scope>NUCLEOTIDE SEQUENCE [LARGE SCALE GENOMIC DNA]</scope>
    <source>
        <strain evidence="2">CNCTC7660</strain>
        <strain evidence="3">NRL-ATB46093</strain>
        <plasmid evidence="2 3">unnamed2</plasmid>
    </source>
</reference>
<protein>
    <recommendedName>
        <fullName evidence="4">Phage ABA sandwich domain-containing protein</fullName>
    </recommendedName>
</protein>
<proteinExistence type="predicted"/>
<keyword evidence="2" id="KW-0614">Plasmid</keyword>
<dbReference type="EMBL" id="CP051179">
    <property type="protein sequence ID" value="QKX52807.1"/>
    <property type="molecule type" value="Genomic_DNA"/>
</dbReference>
<reference evidence="2" key="3">
    <citation type="submission" date="2020-09" db="EMBL/GenBank/DDBJ databases">
        <title>Isolation of Planomicrobium glaciei.</title>
        <authorList>
            <person name="Malisova L."/>
            <person name="Safrankova R."/>
            <person name="Jakubu V."/>
            <person name="Spanelova P."/>
        </authorList>
    </citation>
    <scope>NUCLEOTIDE SEQUENCE</scope>
    <source>
        <strain evidence="2">CNCTC7660</strain>
        <plasmid evidence="2">unnamed2</plasmid>
    </source>
</reference>
<sequence>MKEWKFIELDDSYGFGVTEDGFEFVETEVQGWNDDVDFSDLTTLITLRAVNYAHEVKVYQEYSHPEIRSNVTAMKLAKEAINDLVDQL</sequence>
<organism evidence="2 3">
    <name type="scientific">Planococcus glaciei</name>
    <dbReference type="NCBI Taxonomy" id="459472"/>
    <lineage>
        <taxon>Bacteria</taxon>
        <taxon>Bacillati</taxon>
        <taxon>Bacillota</taxon>
        <taxon>Bacilli</taxon>
        <taxon>Bacillales</taxon>
        <taxon>Caryophanaceae</taxon>
        <taxon>Planococcus</taxon>
    </lineage>
</organism>
<dbReference type="AlphaFoldDB" id="A0A518XRV8"/>
<evidence type="ECO:0000313" key="3">
    <source>
        <dbReference type="Proteomes" id="UP000509222"/>
    </source>
</evidence>
<reference evidence="3" key="2">
    <citation type="submission" date="2020-06" db="EMBL/GenBank/DDBJ databases">
        <title>Isolation of Planomicrobium glaciei.</title>
        <authorList>
            <person name="Malisova L."/>
            <person name="Safrankova R."/>
            <person name="Jakubu V."/>
            <person name="Spanelova P."/>
        </authorList>
    </citation>
    <scope>NUCLEOTIDE SEQUENCE [LARGE SCALE GENOMIC DNA]</scope>
    <source>
        <strain evidence="3">NRL-ATB46093</strain>
        <plasmid evidence="3">unnamed2</plasmid>
    </source>
</reference>
<evidence type="ECO:0000313" key="1">
    <source>
        <dbReference type="EMBL" id="QKX52807.1"/>
    </source>
</evidence>
<accession>A0A518XRV8</accession>